<keyword evidence="1" id="KW-0802">TPR repeat</keyword>
<dbReference type="InterPro" id="IPR019734">
    <property type="entry name" value="TPR_rpt"/>
</dbReference>
<dbReference type="SUPFAM" id="SSF48452">
    <property type="entry name" value="TPR-like"/>
    <property type="match status" value="1"/>
</dbReference>
<reference evidence="2" key="1">
    <citation type="submission" date="2022-11" db="EMBL/GenBank/DDBJ databases">
        <title>Dyadobacter pollutisoli sp. nov., isolated from plastic dumped soil.</title>
        <authorList>
            <person name="Kim J.M."/>
            <person name="Kim K.R."/>
            <person name="Lee J.K."/>
            <person name="Hao L."/>
            <person name="Jeon C.O."/>
        </authorList>
    </citation>
    <scope>NUCLEOTIDE SEQUENCE</scope>
    <source>
        <strain evidence="2">U1</strain>
    </source>
</reference>
<evidence type="ECO:0000313" key="3">
    <source>
        <dbReference type="Proteomes" id="UP001164653"/>
    </source>
</evidence>
<organism evidence="2 3">
    <name type="scientific">Dyadobacter pollutisoli</name>
    <dbReference type="NCBI Taxonomy" id="2910158"/>
    <lineage>
        <taxon>Bacteria</taxon>
        <taxon>Pseudomonadati</taxon>
        <taxon>Bacteroidota</taxon>
        <taxon>Cytophagia</taxon>
        <taxon>Cytophagales</taxon>
        <taxon>Spirosomataceae</taxon>
        <taxon>Dyadobacter</taxon>
    </lineage>
</organism>
<dbReference type="KEGG" id="dpf:ON006_03810"/>
<sequence length="208" mass="24154">MSYKEWKREAKENIRLLPKYGDKPKTKEQLASDSQLIDEYIKQEGSRRNASEVLIKLGFNYLYRGDVRTAMYRFNQAWLLDPENENVFWGWGAIYFTFNDTIKALEQYDEGLSKNPENSNILTDKATVFMNRYHESKDTASLSSAISLFSKSYLIDSLNQNTSYKLSVAYFLTKDCDNALRFYDICEKLGGKPIQKEYAVALESTCKK</sequence>
<evidence type="ECO:0000313" key="2">
    <source>
        <dbReference type="EMBL" id="WAC13089.1"/>
    </source>
</evidence>
<gene>
    <name evidence="2" type="ORF">ON006_03810</name>
</gene>
<evidence type="ECO:0000256" key="1">
    <source>
        <dbReference type="PROSITE-ProRule" id="PRU00339"/>
    </source>
</evidence>
<dbReference type="PROSITE" id="PS50005">
    <property type="entry name" value="TPR"/>
    <property type="match status" value="2"/>
</dbReference>
<feature type="repeat" description="TPR" evidence="1">
    <location>
        <begin position="51"/>
        <end position="84"/>
    </location>
</feature>
<dbReference type="EMBL" id="CP112998">
    <property type="protein sequence ID" value="WAC13089.1"/>
    <property type="molecule type" value="Genomic_DNA"/>
</dbReference>
<dbReference type="Proteomes" id="UP001164653">
    <property type="component" value="Chromosome"/>
</dbReference>
<evidence type="ECO:0008006" key="4">
    <source>
        <dbReference type="Google" id="ProtNLM"/>
    </source>
</evidence>
<accession>A0A9E8NFB8</accession>
<dbReference type="AlphaFoldDB" id="A0A9E8NFB8"/>
<keyword evidence="3" id="KW-1185">Reference proteome</keyword>
<feature type="repeat" description="TPR" evidence="1">
    <location>
        <begin position="85"/>
        <end position="118"/>
    </location>
</feature>
<protein>
    <recommendedName>
        <fullName evidence="4">Tetratricopeptide repeat protein</fullName>
    </recommendedName>
</protein>
<dbReference type="InterPro" id="IPR011990">
    <property type="entry name" value="TPR-like_helical_dom_sf"/>
</dbReference>
<name>A0A9E8NFB8_9BACT</name>
<proteinExistence type="predicted"/>
<dbReference type="RefSeq" id="WP_244823980.1">
    <property type="nucleotide sequence ID" value="NZ_CP112998.1"/>
</dbReference>
<dbReference type="Gene3D" id="1.25.40.10">
    <property type="entry name" value="Tetratricopeptide repeat domain"/>
    <property type="match status" value="1"/>
</dbReference>